<accession>A0A183ERX2</accession>
<evidence type="ECO:0000313" key="4">
    <source>
        <dbReference type="WBParaSite" id="GPUH_0002374301-mRNA-1"/>
    </source>
</evidence>
<dbReference type="WBParaSite" id="GPUH_0002374301-mRNA-1">
    <property type="protein sequence ID" value="GPUH_0002374301-mRNA-1"/>
    <property type="gene ID" value="GPUH_0002374301"/>
</dbReference>
<dbReference type="AlphaFoldDB" id="A0A183ERX2"/>
<dbReference type="EMBL" id="UYRT01098718">
    <property type="protein sequence ID" value="VDN41859.1"/>
    <property type="molecule type" value="Genomic_DNA"/>
</dbReference>
<sequence length="192" mass="20922">MNILLTHPPSQQAFVVRSSVGRFLPGRHRLYSCGSRVIISWISQKNYVSLQSSSSYTSSLSTASPQHSWSNSGTPRHQTDFDSTATLPPLSSRPVSRPAPSFHSPSSPAARQLAAELDELRRIGSEMQQRHDPFGNPSFSRLFGRKAASTLTLPRKKLSLTSSGGISGKCNGHDLASSDCRRVRACRVIVTS</sequence>
<keyword evidence="3" id="KW-1185">Reference proteome</keyword>
<reference evidence="4" key="1">
    <citation type="submission" date="2016-06" db="UniProtKB">
        <authorList>
            <consortium name="WormBaseParasite"/>
        </authorList>
    </citation>
    <scope>IDENTIFICATION</scope>
</reference>
<feature type="region of interest" description="Disordered" evidence="1">
    <location>
        <begin position="61"/>
        <end position="111"/>
    </location>
</feature>
<reference evidence="2 3" key="2">
    <citation type="submission" date="2018-11" db="EMBL/GenBank/DDBJ databases">
        <authorList>
            <consortium name="Pathogen Informatics"/>
        </authorList>
    </citation>
    <scope>NUCLEOTIDE SEQUENCE [LARGE SCALE GENOMIC DNA]</scope>
</reference>
<gene>
    <name evidence="2" type="ORF">GPUH_LOCUS23716</name>
</gene>
<evidence type="ECO:0000313" key="2">
    <source>
        <dbReference type="EMBL" id="VDN41859.1"/>
    </source>
</evidence>
<protein>
    <submittedName>
        <fullName evidence="4">Dystrobrevin alpha</fullName>
    </submittedName>
</protein>
<feature type="compositionally biased region" description="Polar residues" evidence="1">
    <location>
        <begin position="65"/>
        <end position="86"/>
    </location>
</feature>
<organism evidence="4">
    <name type="scientific">Gongylonema pulchrum</name>
    <dbReference type="NCBI Taxonomy" id="637853"/>
    <lineage>
        <taxon>Eukaryota</taxon>
        <taxon>Metazoa</taxon>
        <taxon>Ecdysozoa</taxon>
        <taxon>Nematoda</taxon>
        <taxon>Chromadorea</taxon>
        <taxon>Rhabditida</taxon>
        <taxon>Spirurina</taxon>
        <taxon>Spiruromorpha</taxon>
        <taxon>Spiruroidea</taxon>
        <taxon>Gongylonematidae</taxon>
        <taxon>Gongylonema</taxon>
    </lineage>
</organism>
<evidence type="ECO:0000256" key="1">
    <source>
        <dbReference type="SAM" id="MobiDB-lite"/>
    </source>
</evidence>
<evidence type="ECO:0000313" key="3">
    <source>
        <dbReference type="Proteomes" id="UP000271098"/>
    </source>
</evidence>
<proteinExistence type="predicted"/>
<dbReference type="Proteomes" id="UP000271098">
    <property type="component" value="Unassembled WGS sequence"/>
</dbReference>
<name>A0A183ERX2_9BILA</name>
<feature type="compositionally biased region" description="Low complexity" evidence="1">
    <location>
        <begin position="87"/>
        <end position="110"/>
    </location>
</feature>